<evidence type="ECO:0000256" key="5">
    <source>
        <dbReference type="ARBA" id="ARBA00022989"/>
    </source>
</evidence>
<keyword evidence="3" id="KW-1003">Cell membrane</keyword>
<evidence type="ECO:0000256" key="1">
    <source>
        <dbReference type="ARBA" id="ARBA00004651"/>
    </source>
</evidence>
<accession>A0A1N7CGG1</accession>
<dbReference type="InterPro" id="IPR020846">
    <property type="entry name" value="MFS_dom"/>
</dbReference>
<evidence type="ECO:0000256" key="3">
    <source>
        <dbReference type="ARBA" id="ARBA00022475"/>
    </source>
</evidence>
<evidence type="ECO:0000256" key="2">
    <source>
        <dbReference type="ARBA" id="ARBA00022448"/>
    </source>
</evidence>
<dbReference type="Pfam" id="PF07690">
    <property type="entry name" value="MFS_1"/>
    <property type="match status" value="1"/>
</dbReference>
<keyword evidence="5 7" id="KW-1133">Transmembrane helix</keyword>
<feature type="transmembrane region" description="Helical" evidence="7">
    <location>
        <begin position="215"/>
        <end position="237"/>
    </location>
</feature>
<dbReference type="OrthoDB" id="5242249at2"/>
<keyword evidence="10" id="KW-1185">Reference proteome</keyword>
<dbReference type="PANTHER" id="PTHR23517">
    <property type="entry name" value="RESISTANCE PROTEIN MDTM, PUTATIVE-RELATED-RELATED"/>
    <property type="match status" value="1"/>
</dbReference>
<dbReference type="GO" id="GO:0022857">
    <property type="term" value="F:transmembrane transporter activity"/>
    <property type="evidence" value="ECO:0007669"/>
    <property type="project" value="InterPro"/>
</dbReference>
<evidence type="ECO:0000256" key="4">
    <source>
        <dbReference type="ARBA" id="ARBA00022692"/>
    </source>
</evidence>
<dbReference type="STRING" id="1344003.SAMN05445060_0120"/>
<evidence type="ECO:0000256" key="7">
    <source>
        <dbReference type="SAM" id="Phobius"/>
    </source>
</evidence>
<dbReference type="RefSeq" id="WP_076475605.1">
    <property type="nucleotide sequence ID" value="NZ_FTNT01000001.1"/>
</dbReference>
<dbReference type="PROSITE" id="PS50850">
    <property type="entry name" value="MFS"/>
    <property type="match status" value="1"/>
</dbReference>
<dbReference type="Gene3D" id="1.20.1250.20">
    <property type="entry name" value="MFS general substrate transporter like domains"/>
    <property type="match status" value="1"/>
</dbReference>
<dbReference type="InterPro" id="IPR011701">
    <property type="entry name" value="MFS"/>
</dbReference>
<keyword evidence="2" id="KW-0813">Transport</keyword>
<feature type="transmembrane region" description="Helical" evidence="7">
    <location>
        <begin position="249"/>
        <end position="271"/>
    </location>
</feature>
<feature type="transmembrane region" description="Helical" evidence="7">
    <location>
        <begin position="139"/>
        <end position="161"/>
    </location>
</feature>
<proteinExistence type="predicted"/>
<organism evidence="9 10">
    <name type="scientific">Williamsia sterculiae</name>
    <dbReference type="NCBI Taxonomy" id="1344003"/>
    <lineage>
        <taxon>Bacteria</taxon>
        <taxon>Bacillati</taxon>
        <taxon>Actinomycetota</taxon>
        <taxon>Actinomycetes</taxon>
        <taxon>Mycobacteriales</taxon>
        <taxon>Nocardiaceae</taxon>
        <taxon>Williamsia</taxon>
    </lineage>
</organism>
<feature type="transmembrane region" description="Helical" evidence="7">
    <location>
        <begin position="109"/>
        <end position="127"/>
    </location>
</feature>
<feature type="transmembrane region" description="Helical" evidence="7">
    <location>
        <begin position="12"/>
        <end position="29"/>
    </location>
</feature>
<dbReference type="InterPro" id="IPR036259">
    <property type="entry name" value="MFS_trans_sf"/>
</dbReference>
<feature type="transmembrane region" description="Helical" evidence="7">
    <location>
        <begin position="41"/>
        <end position="66"/>
    </location>
</feature>
<feature type="transmembrane region" description="Helical" evidence="7">
    <location>
        <begin position="310"/>
        <end position="328"/>
    </location>
</feature>
<feature type="transmembrane region" description="Helical" evidence="7">
    <location>
        <begin position="370"/>
        <end position="391"/>
    </location>
</feature>
<keyword evidence="6 7" id="KW-0472">Membrane</keyword>
<feature type="transmembrane region" description="Helical" evidence="7">
    <location>
        <begin position="283"/>
        <end position="304"/>
    </location>
</feature>
<reference evidence="9 10" key="1">
    <citation type="submission" date="2017-01" db="EMBL/GenBank/DDBJ databases">
        <authorList>
            <person name="Mah S.A."/>
            <person name="Swanson W.J."/>
            <person name="Moy G.W."/>
            <person name="Vacquier V.D."/>
        </authorList>
    </citation>
    <scope>NUCLEOTIDE SEQUENCE [LARGE SCALE GENOMIC DNA]</scope>
    <source>
        <strain evidence="9 10">CPCC 203464</strain>
    </source>
</reference>
<evidence type="ECO:0000313" key="10">
    <source>
        <dbReference type="Proteomes" id="UP000186218"/>
    </source>
</evidence>
<dbReference type="GO" id="GO:0005886">
    <property type="term" value="C:plasma membrane"/>
    <property type="evidence" value="ECO:0007669"/>
    <property type="project" value="UniProtKB-SubCell"/>
</dbReference>
<evidence type="ECO:0000313" key="9">
    <source>
        <dbReference type="EMBL" id="SIR62711.1"/>
    </source>
</evidence>
<comment type="subcellular location">
    <subcellularLocation>
        <location evidence="1">Cell membrane</location>
        <topology evidence="1">Multi-pass membrane protein</topology>
    </subcellularLocation>
</comment>
<dbReference type="EMBL" id="FTNT01000001">
    <property type="protein sequence ID" value="SIR62711.1"/>
    <property type="molecule type" value="Genomic_DNA"/>
</dbReference>
<keyword evidence="4 7" id="KW-0812">Transmembrane</keyword>
<gene>
    <name evidence="9" type="ORF">SAMN05445060_0120</name>
</gene>
<feature type="domain" description="Major facilitator superfamily (MFS) profile" evidence="8">
    <location>
        <begin position="13"/>
        <end position="398"/>
    </location>
</feature>
<dbReference type="AlphaFoldDB" id="A0A1N7CGG1"/>
<feature type="transmembrane region" description="Helical" evidence="7">
    <location>
        <begin position="340"/>
        <end position="364"/>
    </location>
</feature>
<evidence type="ECO:0000256" key="6">
    <source>
        <dbReference type="ARBA" id="ARBA00023136"/>
    </source>
</evidence>
<name>A0A1N7CGG1_9NOCA</name>
<feature type="transmembrane region" description="Helical" evidence="7">
    <location>
        <begin position="167"/>
        <end position="188"/>
    </location>
</feature>
<evidence type="ECO:0000259" key="8">
    <source>
        <dbReference type="PROSITE" id="PS50850"/>
    </source>
</evidence>
<protein>
    <submittedName>
        <fullName evidence="9">Predicted arabinose efflux permease, MFS family</fullName>
    </submittedName>
</protein>
<sequence length="415" mass="42090">MTGTVGRVRDDRRWLAVALTVFAIAWGGNEFTPLLVMYKNAHGLSAAVVDVLLFAYVLGIVPALLIGGPLSDRYGRAALLRPAPLLAACGSGILAAGADSAALLFTGRVFSGLALGLAMAVGSSWLKELSPAGTGAGRAAMSLTAGFGVGAGVAGGLAQWAPLPDSLSYLINVALCLIAAVALFGIPVTSREPAVTNRARLIDDLAVPAVGHRRFLLVVLPIAPWVFGAAASAYAVLPTLVAPRVGHLQIGFSALVTVVTLGSGFAIQSVARRLDRPGTARTGILALTLLVGGMVLAAVCAQVLDPWLTLATGAVLGAGYGIALVAGLTEVQRIATSDDLAGLNAVFYSVTYLGFAVPATMAVLHGAVGAFSYPAMFGVGAAAAAGCLVLVTTNSRRHVTRTRTAETDAAPAMRG</sequence>
<dbReference type="Proteomes" id="UP000186218">
    <property type="component" value="Unassembled WGS sequence"/>
</dbReference>
<dbReference type="SUPFAM" id="SSF103473">
    <property type="entry name" value="MFS general substrate transporter"/>
    <property type="match status" value="1"/>
</dbReference>
<dbReference type="InterPro" id="IPR050171">
    <property type="entry name" value="MFS_Transporters"/>
</dbReference>